<dbReference type="EMBL" id="CP040908">
    <property type="protein sequence ID" value="QLL56797.1"/>
    <property type="molecule type" value="Genomic_DNA"/>
</dbReference>
<dbReference type="Proteomes" id="UP001173578">
    <property type="component" value="Unassembled WGS sequence"/>
</dbReference>
<dbReference type="GeneID" id="78400053"/>
<dbReference type="Proteomes" id="UP000254737">
    <property type="component" value="Unassembled WGS sequence"/>
</dbReference>
<dbReference type="RefSeq" id="WP_038331000.1">
    <property type="nucleotide sequence ID" value="NZ_CP040908.1"/>
</dbReference>
<dbReference type="EMBL" id="UFXS01000001">
    <property type="protein sequence ID" value="STD53904.1"/>
    <property type="molecule type" value="Genomic_DNA"/>
</dbReference>
<organism evidence="5 6">
    <name type="scientific">Empedobacter falsenii</name>
    <dbReference type="NCBI Taxonomy" id="343874"/>
    <lineage>
        <taxon>Bacteria</taxon>
        <taxon>Pseudomonadati</taxon>
        <taxon>Bacteroidota</taxon>
        <taxon>Flavobacteriia</taxon>
        <taxon>Flavobacteriales</taxon>
        <taxon>Weeksellaceae</taxon>
        <taxon>Empedobacter</taxon>
    </lineage>
</organism>
<evidence type="ECO:0000313" key="7">
    <source>
        <dbReference type="Proteomes" id="UP000510643"/>
    </source>
</evidence>
<dbReference type="KEGG" id="efal:FH779_01260"/>
<proteinExistence type="predicted"/>
<dbReference type="SUPFAM" id="SSF46955">
    <property type="entry name" value="Putative DNA-binding domain"/>
    <property type="match status" value="1"/>
</dbReference>
<reference evidence="4 7" key="2">
    <citation type="submission" date="2019-06" db="EMBL/GenBank/DDBJ databases">
        <title>Emergence of pandrug resistant Empedobacter falsenii in China.</title>
        <authorList>
            <person name="Dong N."/>
            <person name="Chen S."/>
            <person name="Zhang R."/>
        </authorList>
    </citation>
    <scope>NUCLEOTIDE SEQUENCE [LARGE SCALE GENOMIC DNA]</scope>
    <source>
        <strain evidence="4 7">1681-1</strain>
    </source>
</reference>
<sequence>MNVDLPDKLYYSIGEVAKAFDVNASLIRFWEKEFEIIQPKKNKKGNRLFTKNDIDCFKNIYYLVKIKGYTLEGAKQAIGKKGIATTTDEIDVVKRLENIKDELIKLKMSFESEEILEKDELN</sequence>
<dbReference type="GO" id="GO:0003700">
    <property type="term" value="F:DNA-binding transcription factor activity"/>
    <property type="evidence" value="ECO:0007669"/>
    <property type="project" value="InterPro"/>
</dbReference>
<dbReference type="Proteomes" id="UP000510643">
    <property type="component" value="Chromosome"/>
</dbReference>
<evidence type="ECO:0000313" key="6">
    <source>
        <dbReference type="Proteomes" id="UP000254737"/>
    </source>
</evidence>
<feature type="domain" description="HTH merR-type" evidence="2">
    <location>
        <begin position="10"/>
        <end position="80"/>
    </location>
</feature>
<evidence type="ECO:0000313" key="3">
    <source>
        <dbReference type="EMBL" id="MDM1552058.1"/>
    </source>
</evidence>
<reference evidence="3" key="3">
    <citation type="submission" date="2020-06" db="EMBL/GenBank/DDBJ databases">
        <authorList>
            <person name="Dong N."/>
        </authorList>
    </citation>
    <scope>NUCLEOTIDE SEQUENCE</scope>
    <source>
        <strain evidence="3">210</strain>
    </source>
</reference>
<evidence type="ECO:0000256" key="1">
    <source>
        <dbReference type="ARBA" id="ARBA00023125"/>
    </source>
</evidence>
<evidence type="ECO:0000313" key="5">
    <source>
        <dbReference type="EMBL" id="STD53904.1"/>
    </source>
</evidence>
<dbReference type="InterPro" id="IPR047057">
    <property type="entry name" value="MerR_fam"/>
</dbReference>
<reference evidence="5 6" key="1">
    <citation type="submission" date="2018-06" db="EMBL/GenBank/DDBJ databases">
        <authorList>
            <consortium name="Pathogen Informatics"/>
            <person name="Doyle S."/>
        </authorList>
    </citation>
    <scope>NUCLEOTIDE SEQUENCE [LARGE SCALE GENOMIC DNA]</scope>
    <source>
        <strain evidence="5 6">NCTC13456</strain>
    </source>
</reference>
<dbReference type="Gene3D" id="1.10.1660.10">
    <property type="match status" value="1"/>
</dbReference>
<reference evidence="3" key="4">
    <citation type="journal article" date="2022" name="Sci. Total Environ.">
        <title>Prevalence, transmission, and molecular epidemiology of tet(X)-positive bacteria among humans, animals, and environmental niches in China: An epidemiological, and genomic-based study.</title>
        <authorList>
            <person name="Dong N."/>
            <person name="Zeng Y."/>
            <person name="Cai C."/>
            <person name="Sun C."/>
            <person name="Lu J."/>
            <person name="Liu C."/>
            <person name="Zhou H."/>
            <person name="Sun Q."/>
            <person name="Shu L."/>
            <person name="Wang H."/>
            <person name="Wang Y."/>
            <person name="Wang S."/>
            <person name="Wu C."/>
            <person name="Chan E.W."/>
            <person name="Chen G."/>
            <person name="Shen Z."/>
            <person name="Chen S."/>
            <person name="Zhang R."/>
        </authorList>
    </citation>
    <scope>NUCLEOTIDE SEQUENCE</scope>
    <source>
        <strain evidence="3">210</strain>
    </source>
</reference>
<dbReference type="PANTHER" id="PTHR30204">
    <property type="entry name" value="REDOX-CYCLING DRUG-SENSING TRANSCRIPTIONAL ACTIVATOR SOXR"/>
    <property type="match status" value="1"/>
</dbReference>
<gene>
    <name evidence="5" type="primary">ycgE</name>
    <name evidence="4" type="ORF">FH779_01260</name>
    <name evidence="3" type="ORF">HX095_12655</name>
    <name evidence="5" type="ORF">NCTC13456_00734</name>
</gene>
<keyword evidence="1" id="KW-0238">DNA-binding</keyword>
<dbReference type="OrthoDB" id="9810140at2"/>
<evidence type="ECO:0000313" key="4">
    <source>
        <dbReference type="EMBL" id="QLL56797.1"/>
    </source>
</evidence>
<dbReference type="InterPro" id="IPR009061">
    <property type="entry name" value="DNA-bd_dom_put_sf"/>
</dbReference>
<dbReference type="SMART" id="SM00422">
    <property type="entry name" value="HTH_MERR"/>
    <property type="match status" value="1"/>
</dbReference>
<dbReference type="CDD" id="cd04765">
    <property type="entry name" value="HTH_MlrA-like_sg2"/>
    <property type="match status" value="1"/>
</dbReference>
<name>A0A376G0Q9_9FLAO</name>
<dbReference type="STRING" id="343874.GCA_000805695_01284"/>
<dbReference type="InterPro" id="IPR000551">
    <property type="entry name" value="MerR-type_HTH_dom"/>
</dbReference>
<dbReference type="GO" id="GO:0003677">
    <property type="term" value="F:DNA binding"/>
    <property type="evidence" value="ECO:0007669"/>
    <property type="project" value="UniProtKB-KW"/>
</dbReference>
<protein>
    <submittedName>
        <fullName evidence="5">HTH-type transcriptional repressor YcgE</fullName>
    </submittedName>
    <submittedName>
        <fullName evidence="3">MerR family transcriptional regulator</fullName>
    </submittedName>
</protein>
<evidence type="ECO:0000259" key="2">
    <source>
        <dbReference type="PROSITE" id="PS50937"/>
    </source>
</evidence>
<keyword evidence="7" id="KW-1185">Reference proteome</keyword>
<dbReference type="AlphaFoldDB" id="A0A376G0Q9"/>
<dbReference type="PANTHER" id="PTHR30204:SF15">
    <property type="entry name" value="BLL5018 PROTEIN"/>
    <property type="match status" value="1"/>
</dbReference>
<dbReference type="Pfam" id="PF13411">
    <property type="entry name" value="MerR_1"/>
    <property type="match status" value="1"/>
</dbReference>
<dbReference type="PROSITE" id="PS50937">
    <property type="entry name" value="HTH_MERR_2"/>
    <property type="match status" value="1"/>
</dbReference>
<dbReference type="EMBL" id="JACALR010000005">
    <property type="protein sequence ID" value="MDM1552058.1"/>
    <property type="molecule type" value="Genomic_DNA"/>
</dbReference>
<accession>A0A376G0Q9</accession>